<keyword evidence="1" id="KW-0812">Transmembrane</keyword>
<reference evidence="2 3" key="1">
    <citation type="submission" date="2019-08" db="EMBL/GenBank/DDBJ databases">
        <title>Deep-cultivation of Planctomycetes and their phenomic and genomic characterization uncovers novel biology.</title>
        <authorList>
            <person name="Wiegand S."/>
            <person name="Jogler M."/>
            <person name="Boedeker C."/>
            <person name="Pinto D."/>
            <person name="Vollmers J."/>
            <person name="Rivas-Marin E."/>
            <person name="Kohn T."/>
            <person name="Peeters S.H."/>
            <person name="Heuer A."/>
            <person name="Rast P."/>
            <person name="Oberbeckmann S."/>
            <person name="Bunk B."/>
            <person name="Jeske O."/>
            <person name="Meyerdierks A."/>
            <person name="Storesund J.E."/>
            <person name="Kallscheuer N."/>
            <person name="Luecker S."/>
            <person name="Lage O.M."/>
            <person name="Pohl T."/>
            <person name="Merkel B.J."/>
            <person name="Hornburger P."/>
            <person name="Mueller R.-W."/>
            <person name="Bruemmer F."/>
            <person name="Labrenz M."/>
            <person name="Spormann A.M."/>
            <person name="Op den Camp H."/>
            <person name="Overmann J."/>
            <person name="Amann R."/>
            <person name="Jetten M.S.M."/>
            <person name="Mascher T."/>
            <person name="Medema M.H."/>
            <person name="Devos D.P."/>
            <person name="Kaster A.-K."/>
            <person name="Ovreas L."/>
            <person name="Rohde M."/>
            <person name="Galperin M.Y."/>
            <person name="Jogler C."/>
        </authorList>
    </citation>
    <scope>NUCLEOTIDE SEQUENCE [LARGE SCALE GENOMIC DNA]</scope>
    <source>
        <strain evidence="2 3">Pr1d</strain>
    </source>
</reference>
<sequence>MNSPISKISIREIDFTKPSVLSLIAANMIPLLGVLFLGWSTFAIVVIYWAENVIIGAINVLKMLTCAPTIETMHLANVTEKQLAGNSKAAKKLLAQQSSTMPVAHHASKLFFVPFFIFHYGMFCFVHGVFVFSLLGRADDMPFGGPLELGPHFLKQLWHENLLWAVLALAASHLYSYFTNFLYRGEYRRVTVQQLMFQPYGRIVVMHVAILLGAFLIVALGSPVWMLVILIIGKTLMDVGLHLAEREHNSTIDTSPTVVTT</sequence>
<feature type="transmembrane region" description="Helical" evidence="1">
    <location>
        <begin position="162"/>
        <end position="183"/>
    </location>
</feature>
<protein>
    <submittedName>
        <fullName evidence="2">Uncharacterized protein</fullName>
    </submittedName>
</protein>
<dbReference type="Pfam" id="PF20108">
    <property type="entry name" value="DUF6498"/>
    <property type="match status" value="1"/>
</dbReference>
<feature type="transmembrane region" description="Helical" evidence="1">
    <location>
        <begin position="110"/>
        <end position="135"/>
    </location>
</feature>
<evidence type="ECO:0000313" key="3">
    <source>
        <dbReference type="Proteomes" id="UP000323917"/>
    </source>
</evidence>
<feature type="transmembrane region" description="Helical" evidence="1">
    <location>
        <begin position="20"/>
        <end position="39"/>
    </location>
</feature>
<evidence type="ECO:0000313" key="2">
    <source>
        <dbReference type="EMBL" id="QEG35531.1"/>
    </source>
</evidence>
<keyword evidence="1" id="KW-0472">Membrane</keyword>
<keyword evidence="3" id="KW-1185">Reference proteome</keyword>
<dbReference type="InterPro" id="IPR045466">
    <property type="entry name" value="DUF6498"/>
</dbReference>
<dbReference type="AlphaFoldDB" id="A0A5B9QN31"/>
<dbReference type="RefSeq" id="WP_148074035.1">
    <property type="nucleotide sequence ID" value="NZ_CP042913.1"/>
</dbReference>
<name>A0A5B9QN31_9BACT</name>
<evidence type="ECO:0000256" key="1">
    <source>
        <dbReference type="SAM" id="Phobius"/>
    </source>
</evidence>
<gene>
    <name evidence="2" type="ORF">Pr1d_28320</name>
</gene>
<keyword evidence="1" id="KW-1133">Transmembrane helix</keyword>
<proteinExistence type="predicted"/>
<dbReference type="Proteomes" id="UP000323917">
    <property type="component" value="Chromosome"/>
</dbReference>
<dbReference type="KEGG" id="bgok:Pr1d_28320"/>
<organism evidence="2 3">
    <name type="scientific">Bythopirellula goksoeyrii</name>
    <dbReference type="NCBI Taxonomy" id="1400387"/>
    <lineage>
        <taxon>Bacteria</taxon>
        <taxon>Pseudomonadati</taxon>
        <taxon>Planctomycetota</taxon>
        <taxon>Planctomycetia</taxon>
        <taxon>Pirellulales</taxon>
        <taxon>Lacipirellulaceae</taxon>
        <taxon>Bythopirellula</taxon>
    </lineage>
</organism>
<dbReference type="OrthoDB" id="278054at2"/>
<feature type="transmembrane region" description="Helical" evidence="1">
    <location>
        <begin position="204"/>
        <end position="232"/>
    </location>
</feature>
<accession>A0A5B9QN31</accession>
<dbReference type="EMBL" id="CP042913">
    <property type="protein sequence ID" value="QEG35531.1"/>
    <property type="molecule type" value="Genomic_DNA"/>
</dbReference>